<evidence type="ECO:0000313" key="9">
    <source>
        <dbReference type="EMBL" id="MZH56221.1"/>
    </source>
</evidence>
<sequence length="62" mass="6903">MPMTSKQMVKLLKQNGFIEIRQAGSHKILNNPVTNRSVVVPIHAKDLPKGTERNILKQAGLL</sequence>
<dbReference type="Proteomes" id="UP000604383">
    <property type="component" value="Unassembled WGS sequence"/>
</dbReference>
<dbReference type="EMBL" id="WWTN01000016">
    <property type="protein sequence ID" value="MZH56221.1"/>
    <property type="molecule type" value="Genomic_DNA"/>
</dbReference>
<keyword evidence="5" id="KW-0378">Hydrolase</keyword>
<keyword evidence="6" id="KW-0694">RNA-binding</keyword>
<evidence type="ECO:0000256" key="7">
    <source>
        <dbReference type="ARBA" id="ARBA00023016"/>
    </source>
</evidence>
<dbReference type="SUPFAM" id="SSF54786">
    <property type="entry name" value="YcfA/nrd intein domain"/>
    <property type="match status" value="1"/>
</dbReference>
<evidence type="ECO:0000256" key="5">
    <source>
        <dbReference type="ARBA" id="ARBA00022801"/>
    </source>
</evidence>
<dbReference type="AlphaFoldDB" id="A0AAP2UKP1"/>
<evidence type="ECO:0000256" key="2">
    <source>
        <dbReference type="ARBA" id="ARBA00022649"/>
    </source>
</evidence>
<dbReference type="RefSeq" id="WP_008819204.1">
    <property type="nucleotide sequence ID" value="NZ_AP025565.1"/>
</dbReference>
<evidence type="ECO:0000256" key="1">
    <source>
        <dbReference type="ARBA" id="ARBA00006620"/>
    </source>
</evidence>
<comment type="caution">
    <text evidence="8">The sequence shown here is derived from an EMBL/GenBank/DDBJ whole genome shotgun (WGS) entry which is preliminary data.</text>
</comment>
<reference evidence="8" key="2">
    <citation type="journal article" date="2022" name="Clin. Infect. Dis.">
        <title>Association between Clostridium innocuum and antibiotic-associated diarrhea in adults and children: A cross-sectional study and comparative genomics analysis.</title>
        <authorList>
            <person name="Cherny K.E."/>
            <person name="Muscat E.B."/>
            <person name="Balaji A."/>
            <person name="Mukherjee J."/>
            <person name="Ozer E.A."/>
            <person name="Angarone M.P."/>
            <person name="Hauser A.R."/>
            <person name="Sichel J.S."/>
            <person name="Amponsah E."/>
            <person name="Kociolek L.K."/>
        </authorList>
    </citation>
    <scope>NUCLEOTIDE SEQUENCE</scope>
    <source>
        <strain evidence="8">NU1-AC-029v</strain>
    </source>
</reference>
<dbReference type="Pfam" id="PF07927">
    <property type="entry name" value="HicA_toxin"/>
    <property type="match status" value="1"/>
</dbReference>
<dbReference type="GO" id="GO:0004519">
    <property type="term" value="F:endonuclease activity"/>
    <property type="evidence" value="ECO:0007669"/>
    <property type="project" value="UniProtKB-KW"/>
</dbReference>
<dbReference type="GO" id="GO:0003729">
    <property type="term" value="F:mRNA binding"/>
    <property type="evidence" value="ECO:0007669"/>
    <property type="project" value="InterPro"/>
</dbReference>
<keyword evidence="2" id="KW-1277">Toxin-antitoxin system</keyword>
<dbReference type="Gene3D" id="3.30.920.30">
    <property type="entry name" value="Hypothetical protein"/>
    <property type="match status" value="1"/>
</dbReference>
<evidence type="ECO:0000256" key="4">
    <source>
        <dbReference type="ARBA" id="ARBA00022759"/>
    </source>
</evidence>
<keyword evidence="7" id="KW-0346">Stress response</keyword>
<evidence type="ECO:0000256" key="3">
    <source>
        <dbReference type="ARBA" id="ARBA00022722"/>
    </source>
</evidence>
<keyword evidence="3" id="KW-0540">Nuclease</keyword>
<dbReference type="InterPro" id="IPR038570">
    <property type="entry name" value="HicA_sf"/>
</dbReference>
<dbReference type="EMBL" id="JAKTMA010000003">
    <property type="protein sequence ID" value="MCR0231708.1"/>
    <property type="molecule type" value="Genomic_DNA"/>
</dbReference>
<proteinExistence type="inferred from homology"/>
<evidence type="ECO:0000256" key="6">
    <source>
        <dbReference type="ARBA" id="ARBA00022884"/>
    </source>
</evidence>
<dbReference type="InterPro" id="IPR012933">
    <property type="entry name" value="HicA_mRNA_interferase"/>
</dbReference>
<gene>
    <name evidence="9" type="ORF">GT664_10730</name>
    <name evidence="8" type="ORF">MKC95_02885</name>
</gene>
<dbReference type="Proteomes" id="UP001203972">
    <property type="component" value="Unassembled WGS sequence"/>
</dbReference>
<comment type="similarity">
    <text evidence="1">Belongs to the HicA mRNA interferase family.</text>
</comment>
<evidence type="ECO:0000313" key="8">
    <source>
        <dbReference type="EMBL" id="MCR0231708.1"/>
    </source>
</evidence>
<protein>
    <submittedName>
        <fullName evidence="9">Addiction module toxin, HicA family</fullName>
    </submittedName>
    <submittedName>
        <fullName evidence="8">Type II toxin-antitoxin system HicA family toxin</fullName>
    </submittedName>
</protein>
<accession>A0AAP2UKP1</accession>
<reference evidence="9" key="1">
    <citation type="journal article" date="2019" name="Nat. Med.">
        <title>A library of human gut bacterial isolates paired with longitudinal multiomics data enables mechanistic microbiome research.</title>
        <authorList>
            <person name="Poyet M."/>
            <person name="Groussin M."/>
            <person name="Gibbons S.M."/>
            <person name="Avila-Pacheco J."/>
            <person name="Jiang X."/>
            <person name="Kearney S.M."/>
            <person name="Perrotta A.R."/>
            <person name="Berdy B."/>
            <person name="Zhao S."/>
            <person name="Lieberman T.D."/>
            <person name="Swanson P.K."/>
            <person name="Smith M."/>
            <person name="Roesemann S."/>
            <person name="Alexander J.E."/>
            <person name="Rich S.A."/>
            <person name="Livny J."/>
            <person name="Vlamakis H."/>
            <person name="Clish C."/>
            <person name="Bullock K."/>
            <person name="Deik A."/>
            <person name="Scott J."/>
            <person name="Pierce K.A."/>
            <person name="Xavier R.J."/>
            <person name="Alm E.J."/>
        </authorList>
    </citation>
    <scope>NUCLEOTIDE SEQUENCE</scope>
    <source>
        <strain evidence="9">BIOML-A12</strain>
    </source>
</reference>
<evidence type="ECO:0000313" key="10">
    <source>
        <dbReference type="Proteomes" id="UP001203972"/>
    </source>
</evidence>
<name>A0AAP2UKP1_CLOIN</name>
<organism evidence="8 10">
    <name type="scientific">Clostridium innocuum</name>
    <dbReference type="NCBI Taxonomy" id="1522"/>
    <lineage>
        <taxon>Bacteria</taxon>
        <taxon>Bacillati</taxon>
        <taxon>Bacillota</taxon>
        <taxon>Clostridia</taxon>
        <taxon>Eubacteriales</taxon>
        <taxon>Clostridiaceae</taxon>
        <taxon>Clostridium</taxon>
    </lineage>
</organism>
<dbReference type="GO" id="GO:0016787">
    <property type="term" value="F:hydrolase activity"/>
    <property type="evidence" value="ECO:0007669"/>
    <property type="project" value="UniProtKB-KW"/>
</dbReference>
<keyword evidence="4" id="KW-0255">Endonuclease</keyword>